<feature type="signal peptide" evidence="1">
    <location>
        <begin position="1"/>
        <end position="20"/>
    </location>
</feature>
<name>A0A286UM60_9AGAM</name>
<sequence length="134" mass="15383">MLWALIGLIVSFNVTKEVNCGVCNYSIELRVESPKFCLQALYTFNSWTGNMAILCASTSLMIRTIAIWERKLTVVVPLIILCLAHWGLLYHDQLSHPEIYFLRNNGLRSYHIWLYMYRSAKKLFAIGPMAPSVP</sequence>
<reference evidence="2 3" key="1">
    <citation type="journal article" date="2017" name="Mol. Ecol.">
        <title>Comparative and population genomic landscape of Phellinus noxius: A hypervariable fungus causing root rot in trees.</title>
        <authorList>
            <person name="Chung C.L."/>
            <person name="Lee T.J."/>
            <person name="Akiba M."/>
            <person name="Lee H.H."/>
            <person name="Kuo T.H."/>
            <person name="Liu D."/>
            <person name="Ke H.M."/>
            <person name="Yokoi T."/>
            <person name="Roa M.B."/>
            <person name="Lu M.J."/>
            <person name="Chang Y.Y."/>
            <person name="Ann P.J."/>
            <person name="Tsai J.N."/>
            <person name="Chen C.Y."/>
            <person name="Tzean S.S."/>
            <person name="Ota Y."/>
            <person name="Hattori T."/>
            <person name="Sahashi N."/>
            <person name="Liou R.F."/>
            <person name="Kikuchi T."/>
            <person name="Tsai I.J."/>
        </authorList>
    </citation>
    <scope>NUCLEOTIDE SEQUENCE [LARGE SCALE GENOMIC DNA]</scope>
    <source>
        <strain evidence="2 3">FFPRI411160</strain>
    </source>
</reference>
<accession>A0A286UM60</accession>
<comment type="caution">
    <text evidence="2">The sequence shown here is derived from an EMBL/GenBank/DDBJ whole genome shotgun (WGS) entry which is preliminary data.</text>
</comment>
<evidence type="ECO:0000313" key="2">
    <source>
        <dbReference type="EMBL" id="PAV20696.1"/>
    </source>
</evidence>
<protein>
    <submittedName>
        <fullName evidence="2">Uncharacterized protein</fullName>
    </submittedName>
</protein>
<organism evidence="2 3">
    <name type="scientific">Pyrrhoderma noxium</name>
    <dbReference type="NCBI Taxonomy" id="2282107"/>
    <lineage>
        <taxon>Eukaryota</taxon>
        <taxon>Fungi</taxon>
        <taxon>Dikarya</taxon>
        <taxon>Basidiomycota</taxon>
        <taxon>Agaricomycotina</taxon>
        <taxon>Agaricomycetes</taxon>
        <taxon>Hymenochaetales</taxon>
        <taxon>Hymenochaetaceae</taxon>
        <taxon>Pyrrhoderma</taxon>
    </lineage>
</organism>
<keyword evidence="3" id="KW-1185">Reference proteome</keyword>
<gene>
    <name evidence="2" type="ORF">PNOK_0332300</name>
</gene>
<feature type="chain" id="PRO_5013662432" evidence="1">
    <location>
        <begin position="21"/>
        <end position="134"/>
    </location>
</feature>
<dbReference type="EMBL" id="NBII01000003">
    <property type="protein sequence ID" value="PAV20696.1"/>
    <property type="molecule type" value="Genomic_DNA"/>
</dbReference>
<dbReference type="Proteomes" id="UP000217199">
    <property type="component" value="Unassembled WGS sequence"/>
</dbReference>
<dbReference type="AlphaFoldDB" id="A0A286UM60"/>
<dbReference type="OrthoDB" id="3197626at2759"/>
<keyword evidence="1" id="KW-0732">Signal</keyword>
<proteinExistence type="predicted"/>
<evidence type="ECO:0000256" key="1">
    <source>
        <dbReference type="SAM" id="SignalP"/>
    </source>
</evidence>
<dbReference type="InParanoid" id="A0A286UM60"/>
<evidence type="ECO:0000313" key="3">
    <source>
        <dbReference type="Proteomes" id="UP000217199"/>
    </source>
</evidence>